<comment type="caution">
    <text evidence="1">The sequence shown here is derived from an EMBL/GenBank/DDBJ whole genome shotgun (WGS) entry which is preliminary data.</text>
</comment>
<gene>
    <name evidence="1" type="ORF">L1987_53782</name>
</gene>
<name>A0ACB9EW65_9ASTR</name>
<protein>
    <submittedName>
        <fullName evidence="1">Uncharacterized protein</fullName>
    </submittedName>
</protein>
<evidence type="ECO:0000313" key="2">
    <source>
        <dbReference type="Proteomes" id="UP001056120"/>
    </source>
</evidence>
<organism evidence="1 2">
    <name type="scientific">Smallanthus sonchifolius</name>
    <dbReference type="NCBI Taxonomy" id="185202"/>
    <lineage>
        <taxon>Eukaryota</taxon>
        <taxon>Viridiplantae</taxon>
        <taxon>Streptophyta</taxon>
        <taxon>Embryophyta</taxon>
        <taxon>Tracheophyta</taxon>
        <taxon>Spermatophyta</taxon>
        <taxon>Magnoliopsida</taxon>
        <taxon>eudicotyledons</taxon>
        <taxon>Gunneridae</taxon>
        <taxon>Pentapetalae</taxon>
        <taxon>asterids</taxon>
        <taxon>campanulids</taxon>
        <taxon>Asterales</taxon>
        <taxon>Asteraceae</taxon>
        <taxon>Asteroideae</taxon>
        <taxon>Heliantheae alliance</taxon>
        <taxon>Millerieae</taxon>
        <taxon>Smallanthus</taxon>
    </lineage>
</organism>
<sequence length="218" mass="24872">MAFIEMLRRRNYHIRDHVAAIRERDPQKCWALQSIVDYNNFIRLLESIRESITGSKFERQRKEKEAESKKRAGKANNINSDLSSDDEEYPDDMTLAEFMRKYRALKVKKNKKKQKAEERRLCAAKPLPAGSCGWLGGFEPCGSVSTEHEPVVGVGGAKGKQKAIEFEETGPCVAKRWPAGSYGRLKPWSPEFPACLKNMNPSEFSTQNAKKFMRRVLG</sequence>
<evidence type="ECO:0000313" key="1">
    <source>
        <dbReference type="EMBL" id="KAI3763328.1"/>
    </source>
</evidence>
<dbReference type="EMBL" id="CM042034">
    <property type="protein sequence ID" value="KAI3763328.1"/>
    <property type="molecule type" value="Genomic_DNA"/>
</dbReference>
<reference evidence="2" key="1">
    <citation type="journal article" date="2022" name="Mol. Ecol. Resour.">
        <title>The genomes of chicory, endive, great burdock and yacon provide insights into Asteraceae palaeo-polyploidization history and plant inulin production.</title>
        <authorList>
            <person name="Fan W."/>
            <person name="Wang S."/>
            <person name="Wang H."/>
            <person name="Wang A."/>
            <person name="Jiang F."/>
            <person name="Liu H."/>
            <person name="Zhao H."/>
            <person name="Xu D."/>
            <person name="Zhang Y."/>
        </authorList>
    </citation>
    <scope>NUCLEOTIDE SEQUENCE [LARGE SCALE GENOMIC DNA]</scope>
    <source>
        <strain evidence="2">cv. Yunnan</strain>
    </source>
</reference>
<keyword evidence="2" id="KW-1185">Reference proteome</keyword>
<dbReference type="Proteomes" id="UP001056120">
    <property type="component" value="Linkage Group LG17"/>
</dbReference>
<proteinExistence type="predicted"/>
<accession>A0ACB9EW65</accession>
<reference evidence="1 2" key="2">
    <citation type="journal article" date="2022" name="Mol. Ecol. Resour.">
        <title>The genomes of chicory, endive, great burdock and yacon provide insights into Asteraceae paleo-polyploidization history and plant inulin production.</title>
        <authorList>
            <person name="Fan W."/>
            <person name="Wang S."/>
            <person name="Wang H."/>
            <person name="Wang A."/>
            <person name="Jiang F."/>
            <person name="Liu H."/>
            <person name="Zhao H."/>
            <person name="Xu D."/>
            <person name="Zhang Y."/>
        </authorList>
    </citation>
    <scope>NUCLEOTIDE SEQUENCE [LARGE SCALE GENOMIC DNA]</scope>
    <source>
        <strain evidence="2">cv. Yunnan</strain>
        <tissue evidence="1">Leaves</tissue>
    </source>
</reference>